<feature type="region of interest" description="Disordered" evidence="1">
    <location>
        <begin position="433"/>
        <end position="453"/>
    </location>
</feature>
<sequence length="481" mass="54834">MDTETRRTIMSTGMLPGLHAIETVEALKIRYTNNSHWHSNIFNARLSSKKARIARYENTSHFFSILDRAITSKLKVQDLTRSSPQPKAKKLENGSLKEQCRRLCETTQASKKRSMIPFERLHQVQELSTSATSRCKQPANHVNASGIAVHQCRRIFLYQNHTCLHEKHEHWLYEIENSEKHFKLAHHCGASSCNSACKFNARKKSRNSYVSSILNGGINVRGASDQFDRHRPDSTTFQAEANANSNSQTKPGRLTDATQEARHASVIRATALRDYQTSRKRLLPAMTELSRPKVATKRRQKYRLSKRDYNRSCSETTPKKPTLQCARGQSINVDTILSKSKEGSRYSMGTLHDKSCWNRKTKRGRIKRDYRKAKGKLRSEPQNKVVNRQGCQRIRTKPLRKLTRISRRAGDKKDEEKEKSEVEGNLEKLHKVVEEGEGGLSKEEVIEGEGVSKEEAEWTSSTRVFLGVILLTAISSQMISS</sequence>
<evidence type="ECO:0000256" key="1">
    <source>
        <dbReference type="SAM" id="MobiDB-lite"/>
    </source>
</evidence>
<accession>A0A3N4I6X2</accession>
<organism evidence="2 3">
    <name type="scientific">Ascobolus immersus RN42</name>
    <dbReference type="NCBI Taxonomy" id="1160509"/>
    <lineage>
        <taxon>Eukaryota</taxon>
        <taxon>Fungi</taxon>
        <taxon>Dikarya</taxon>
        <taxon>Ascomycota</taxon>
        <taxon>Pezizomycotina</taxon>
        <taxon>Pezizomycetes</taxon>
        <taxon>Pezizales</taxon>
        <taxon>Ascobolaceae</taxon>
        <taxon>Ascobolus</taxon>
    </lineage>
</organism>
<dbReference type="Proteomes" id="UP000275078">
    <property type="component" value="Unassembled WGS sequence"/>
</dbReference>
<feature type="region of interest" description="Disordered" evidence="1">
    <location>
        <begin position="238"/>
        <end position="262"/>
    </location>
</feature>
<dbReference type="AlphaFoldDB" id="A0A3N4I6X2"/>
<feature type="compositionally biased region" description="Polar residues" evidence="1">
    <location>
        <begin position="238"/>
        <end position="250"/>
    </location>
</feature>
<dbReference type="EMBL" id="ML119725">
    <property type="protein sequence ID" value="RPA77534.1"/>
    <property type="molecule type" value="Genomic_DNA"/>
</dbReference>
<evidence type="ECO:0000313" key="2">
    <source>
        <dbReference type="EMBL" id="RPA77534.1"/>
    </source>
</evidence>
<feature type="region of interest" description="Disordered" evidence="1">
    <location>
        <begin position="404"/>
        <end position="423"/>
    </location>
</feature>
<feature type="compositionally biased region" description="Basic and acidic residues" evidence="1">
    <location>
        <begin position="408"/>
        <end position="423"/>
    </location>
</feature>
<proteinExistence type="predicted"/>
<keyword evidence="3" id="KW-1185">Reference proteome</keyword>
<gene>
    <name evidence="2" type="ORF">BJ508DRAFT_310118</name>
</gene>
<evidence type="ECO:0000313" key="3">
    <source>
        <dbReference type="Proteomes" id="UP000275078"/>
    </source>
</evidence>
<reference evidence="2 3" key="1">
    <citation type="journal article" date="2018" name="Nat. Ecol. Evol.">
        <title>Pezizomycetes genomes reveal the molecular basis of ectomycorrhizal truffle lifestyle.</title>
        <authorList>
            <person name="Murat C."/>
            <person name="Payen T."/>
            <person name="Noel B."/>
            <person name="Kuo A."/>
            <person name="Morin E."/>
            <person name="Chen J."/>
            <person name="Kohler A."/>
            <person name="Krizsan K."/>
            <person name="Balestrini R."/>
            <person name="Da Silva C."/>
            <person name="Montanini B."/>
            <person name="Hainaut M."/>
            <person name="Levati E."/>
            <person name="Barry K.W."/>
            <person name="Belfiori B."/>
            <person name="Cichocki N."/>
            <person name="Clum A."/>
            <person name="Dockter R.B."/>
            <person name="Fauchery L."/>
            <person name="Guy J."/>
            <person name="Iotti M."/>
            <person name="Le Tacon F."/>
            <person name="Lindquist E.A."/>
            <person name="Lipzen A."/>
            <person name="Malagnac F."/>
            <person name="Mello A."/>
            <person name="Molinier V."/>
            <person name="Miyauchi S."/>
            <person name="Poulain J."/>
            <person name="Riccioni C."/>
            <person name="Rubini A."/>
            <person name="Sitrit Y."/>
            <person name="Splivallo R."/>
            <person name="Traeger S."/>
            <person name="Wang M."/>
            <person name="Zifcakova L."/>
            <person name="Wipf D."/>
            <person name="Zambonelli A."/>
            <person name="Paolocci F."/>
            <person name="Nowrousian M."/>
            <person name="Ottonello S."/>
            <person name="Baldrian P."/>
            <person name="Spatafora J.W."/>
            <person name="Henrissat B."/>
            <person name="Nagy L.G."/>
            <person name="Aury J.M."/>
            <person name="Wincker P."/>
            <person name="Grigoriev I.V."/>
            <person name="Bonfante P."/>
            <person name="Martin F.M."/>
        </authorList>
    </citation>
    <scope>NUCLEOTIDE SEQUENCE [LARGE SCALE GENOMIC DNA]</scope>
    <source>
        <strain evidence="2 3">RN42</strain>
    </source>
</reference>
<protein>
    <submittedName>
        <fullName evidence="2">Uncharacterized protein</fullName>
    </submittedName>
</protein>
<name>A0A3N4I6X2_ASCIM</name>